<evidence type="ECO:0000259" key="3">
    <source>
        <dbReference type="SMART" id="SM00458"/>
    </source>
</evidence>
<evidence type="ECO:0000313" key="4">
    <source>
        <dbReference type="EMBL" id="KAK2138939.1"/>
    </source>
</evidence>
<dbReference type="Proteomes" id="UP001208570">
    <property type="component" value="Unassembled WGS sequence"/>
</dbReference>
<gene>
    <name evidence="4" type="ORF">LSH36_2206g00002</name>
</gene>
<dbReference type="GO" id="GO:0006493">
    <property type="term" value="P:protein O-linked glycosylation"/>
    <property type="evidence" value="ECO:0007669"/>
    <property type="project" value="TreeGrafter"/>
</dbReference>
<name>A0AAD9MQ82_9ANNE</name>
<dbReference type="GO" id="GO:0030246">
    <property type="term" value="F:carbohydrate binding"/>
    <property type="evidence" value="ECO:0007669"/>
    <property type="project" value="UniProtKB-KW"/>
</dbReference>
<proteinExistence type="predicted"/>
<evidence type="ECO:0000256" key="2">
    <source>
        <dbReference type="ARBA" id="ARBA00023157"/>
    </source>
</evidence>
<keyword evidence="2" id="KW-1015">Disulfide bond</keyword>
<protein>
    <recommendedName>
        <fullName evidence="3">Ricin B lectin domain-containing protein</fullName>
    </recommendedName>
</protein>
<dbReference type="PROSITE" id="PS50231">
    <property type="entry name" value="RICIN_B_LECTIN"/>
    <property type="match status" value="1"/>
</dbReference>
<reference evidence="4" key="1">
    <citation type="journal article" date="2023" name="Mol. Biol. Evol.">
        <title>Third-Generation Sequencing Reveals the Adaptive Role of the Epigenome in Three Deep-Sea Polychaetes.</title>
        <authorList>
            <person name="Perez M."/>
            <person name="Aroh O."/>
            <person name="Sun Y."/>
            <person name="Lan Y."/>
            <person name="Juniper S.K."/>
            <person name="Young C.R."/>
            <person name="Angers B."/>
            <person name="Qian P.Y."/>
        </authorList>
    </citation>
    <scope>NUCLEOTIDE SEQUENCE</scope>
    <source>
        <strain evidence="4">P08H-3</strain>
    </source>
</reference>
<dbReference type="Pfam" id="PF00652">
    <property type="entry name" value="Ricin_B_lectin"/>
    <property type="match status" value="1"/>
</dbReference>
<dbReference type="Gene3D" id="2.80.10.50">
    <property type="match status" value="1"/>
</dbReference>
<dbReference type="AlphaFoldDB" id="A0AAD9MQ82"/>
<dbReference type="PANTHER" id="PTHR11675:SF43">
    <property type="entry name" value="POLYPEPTIDE N-ACETYLGALACTOSAMINYLTRANSFERASE 1"/>
    <property type="match status" value="1"/>
</dbReference>
<accession>A0AAD9MQ82</accession>
<dbReference type="Gene3D" id="1.10.8.460">
    <property type="entry name" value="ppGaNTase-T1 linker domain-like"/>
    <property type="match status" value="1"/>
</dbReference>
<dbReference type="SMART" id="SM00458">
    <property type="entry name" value="RICIN"/>
    <property type="match status" value="1"/>
</dbReference>
<organism evidence="4 5">
    <name type="scientific">Paralvinella palmiformis</name>
    <dbReference type="NCBI Taxonomy" id="53620"/>
    <lineage>
        <taxon>Eukaryota</taxon>
        <taxon>Metazoa</taxon>
        <taxon>Spiralia</taxon>
        <taxon>Lophotrochozoa</taxon>
        <taxon>Annelida</taxon>
        <taxon>Polychaeta</taxon>
        <taxon>Sedentaria</taxon>
        <taxon>Canalipalpata</taxon>
        <taxon>Terebellida</taxon>
        <taxon>Terebelliformia</taxon>
        <taxon>Alvinellidae</taxon>
        <taxon>Paralvinella</taxon>
    </lineage>
</organism>
<dbReference type="EMBL" id="JAODUP010002204">
    <property type="protein sequence ID" value="KAK2138939.1"/>
    <property type="molecule type" value="Genomic_DNA"/>
</dbReference>
<evidence type="ECO:0000256" key="1">
    <source>
        <dbReference type="ARBA" id="ARBA00022734"/>
    </source>
</evidence>
<dbReference type="InterPro" id="IPR035992">
    <property type="entry name" value="Ricin_B-like_lectins"/>
</dbReference>
<keyword evidence="5" id="KW-1185">Reference proteome</keyword>
<keyword evidence="1" id="KW-0430">Lectin</keyword>
<comment type="caution">
    <text evidence="4">The sequence shown here is derived from an EMBL/GenBank/DDBJ whole genome shotgun (WGS) entry which is preliminary data.</text>
</comment>
<feature type="domain" description="Ricin B lectin" evidence="3">
    <location>
        <begin position="47"/>
        <end position="168"/>
    </location>
</feature>
<dbReference type="InterPro" id="IPR000772">
    <property type="entry name" value="Ricin_B_lectin"/>
</dbReference>
<dbReference type="GO" id="GO:0004653">
    <property type="term" value="F:polypeptide N-acetylgalactosaminyltransferase activity"/>
    <property type="evidence" value="ECO:0007669"/>
    <property type="project" value="TreeGrafter"/>
</dbReference>
<sequence length="168" mass="19211">MSKKKKFGDLGYIMKVRKELGCRTFRWFLNNIATHKRIPNIKDISHYGQLLSVSDGRCLDTLSSKNRSPMGLYHCVSNAISTQLFIYILTTKEMMIKLETCMAFINSTDTPWMTPCSGSKNEEWTYNEVTCVTNGDNTGFFLTLINSVTDPELGLKEMQSPDSIHWFT</sequence>
<dbReference type="GO" id="GO:0005794">
    <property type="term" value="C:Golgi apparatus"/>
    <property type="evidence" value="ECO:0007669"/>
    <property type="project" value="TreeGrafter"/>
</dbReference>
<dbReference type="PANTHER" id="PTHR11675">
    <property type="entry name" value="N-ACETYLGALACTOSAMINYLTRANSFERASE"/>
    <property type="match status" value="1"/>
</dbReference>
<evidence type="ECO:0000313" key="5">
    <source>
        <dbReference type="Proteomes" id="UP001208570"/>
    </source>
</evidence>
<dbReference type="SUPFAM" id="SSF50370">
    <property type="entry name" value="Ricin B-like lectins"/>
    <property type="match status" value="1"/>
</dbReference>